<dbReference type="AlphaFoldDB" id="A0AB94IWZ0"/>
<evidence type="ECO:0000313" key="2">
    <source>
        <dbReference type="Proteomes" id="UP000008957"/>
    </source>
</evidence>
<keyword evidence="2" id="KW-1185">Reference proteome</keyword>
<dbReference type="RefSeq" id="WP_015556398.1">
    <property type="nucleotide sequence ID" value="NC_021038.1"/>
</dbReference>
<gene>
    <name evidence="1" type="ORF">SY1_10190</name>
</gene>
<protein>
    <submittedName>
        <fullName evidence="1">Uncharacterized protein</fullName>
    </submittedName>
</protein>
<dbReference type="KEGG" id="sbr:SY1_10190"/>
<evidence type="ECO:0000313" key="1">
    <source>
        <dbReference type="EMBL" id="CBL28251.1"/>
    </source>
</evidence>
<name>A0AB94IWZ0_9BACT</name>
<proteinExistence type="predicted"/>
<accession>A0AB94IWZ0</accession>
<reference evidence="2" key="1">
    <citation type="submission" date="2010-03" db="EMBL/GenBank/DDBJ databases">
        <title>The genome sequence of Synergistetes sp. SGP1.</title>
        <authorList>
            <consortium name="metaHIT consortium -- http://www.metahit.eu/"/>
            <person name="Pajon A."/>
            <person name="Turner K."/>
            <person name="Parkhill J."/>
            <person name="Wade W."/>
            <person name="Vartoukian S."/>
        </authorList>
    </citation>
    <scope>NUCLEOTIDE SEQUENCE [LARGE SCALE GENOMIC DNA]</scope>
    <source>
        <strain evidence="2">SGP1</strain>
    </source>
</reference>
<dbReference type="Proteomes" id="UP000008957">
    <property type="component" value="Chromosome"/>
</dbReference>
<dbReference type="EMBL" id="FP929056">
    <property type="protein sequence ID" value="CBL28251.1"/>
    <property type="molecule type" value="Genomic_DNA"/>
</dbReference>
<reference evidence="1 2" key="2">
    <citation type="submission" date="2010-03" db="EMBL/GenBank/DDBJ databases">
        <authorList>
            <person name="Pajon A."/>
        </authorList>
    </citation>
    <scope>NUCLEOTIDE SEQUENCE [LARGE SCALE GENOMIC DNA]</scope>
    <source>
        <strain evidence="1 2">SGP1</strain>
    </source>
</reference>
<organism evidence="1 2">
    <name type="scientific">Fretibacterium fastidiosum</name>
    <dbReference type="NCBI Taxonomy" id="651822"/>
    <lineage>
        <taxon>Bacteria</taxon>
        <taxon>Thermotogati</taxon>
        <taxon>Synergistota</taxon>
        <taxon>Synergistia</taxon>
        <taxon>Synergistales</taxon>
        <taxon>Aminobacteriaceae</taxon>
        <taxon>Fretibacterium</taxon>
    </lineage>
</organism>
<sequence>MGCETTKLVYSDERPLWLTSDGSLVPAVRGEDGALKGIALYLKDRSGAMRRLYA</sequence>